<comment type="caution">
    <text evidence="3">The sequence shown here is derived from an EMBL/GenBank/DDBJ whole genome shotgun (WGS) entry which is preliminary data.</text>
</comment>
<protein>
    <recommendedName>
        <fullName evidence="5">DUF3093 domain-containing protein</fullName>
    </recommendedName>
</protein>
<keyword evidence="2" id="KW-1133">Transmembrane helix</keyword>
<organism evidence="3 4">
    <name type="scientific">Gordonia polyisoprenivorans</name>
    <dbReference type="NCBI Taxonomy" id="84595"/>
    <lineage>
        <taxon>Bacteria</taxon>
        <taxon>Bacillati</taxon>
        <taxon>Actinomycetota</taxon>
        <taxon>Actinomycetes</taxon>
        <taxon>Mycobacteriales</taxon>
        <taxon>Gordoniaceae</taxon>
        <taxon>Gordonia</taxon>
    </lineage>
</organism>
<evidence type="ECO:0000256" key="2">
    <source>
        <dbReference type="SAM" id="Phobius"/>
    </source>
</evidence>
<evidence type="ECO:0000313" key="3">
    <source>
        <dbReference type="EMBL" id="NKY00310.1"/>
    </source>
</evidence>
<reference evidence="3 4" key="1">
    <citation type="submission" date="2020-04" db="EMBL/GenBank/DDBJ databases">
        <title>MicrobeNet Type strains.</title>
        <authorList>
            <person name="Nicholson A.C."/>
        </authorList>
    </citation>
    <scope>NUCLEOTIDE SEQUENCE [LARGE SCALE GENOMIC DNA]</scope>
    <source>
        <strain evidence="3 4">ATCC BAA-14</strain>
    </source>
</reference>
<feature type="compositionally biased region" description="Low complexity" evidence="1">
    <location>
        <begin position="20"/>
        <end position="32"/>
    </location>
</feature>
<feature type="compositionally biased region" description="Acidic residues" evidence="1">
    <location>
        <begin position="49"/>
        <end position="60"/>
    </location>
</feature>
<feature type="compositionally biased region" description="Basic and acidic residues" evidence="1">
    <location>
        <begin position="1"/>
        <end position="10"/>
    </location>
</feature>
<gene>
    <name evidence="3" type="ORF">HGA05_01770</name>
</gene>
<evidence type="ECO:0008006" key="5">
    <source>
        <dbReference type="Google" id="ProtNLM"/>
    </source>
</evidence>
<evidence type="ECO:0000256" key="1">
    <source>
        <dbReference type="SAM" id="MobiDB-lite"/>
    </source>
</evidence>
<feature type="transmembrane region" description="Helical" evidence="2">
    <location>
        <begin position="80"/>
        <end position="100"/>
    </location>
</feature>
<proteinExistence type="predicted"/>
<accession>A0A846WHD5</accession>
<feature type="transmembrane region" description="Helical" evidence="2">
    <location>
        <begin position="106"/>
        <end position="128"/>
    </location>
</feature>
<dbReference type="Proteomes" id="UP000563898">
    <property type="component" value="Unassembled WGS sequence"/>
</dbReference>
<dbReference type="AlphaFoldDB" id="A0A846WHD5"/>
<feature type="region of interest" description="Disordered" evidence="1">
    <location>
        <begin position="1"/>
        <end position="72"/>
    </location>
</feature>
<feature type="compositionally biased region" description="Basic and acidic residues" evidence="1">
    <location>
        <begin position="61"/>
        <end position="72"/>
    </location>
</feature>
<dbReference type="RefSeq" id="WP_006372700.1">
    <property type="nucleotide sequence ID" value="NZ_JAAXPC010000001.1"/>
</dbReference>
<sequence>MTDRSPAPDDDRAETETDVPDAGADAPVADATESSDEAESPEPATPESESAEPESAEPAEPDPHPIPEDRGEVLFYEPGGSWWVVAIGPVLIGAVLAMEISGPGQVHWPVLIIFGLIIIGFSVVQVIAARRHVSVELTELTLRQGVRIIALDEIDTIYPENNGPDAKDWESARALGELHGVPRRRRGVGLKLADGSLAQAWARDVQRFRRELTEAHTAVALGLPPRGSATD</sequence>
<dbReference type="EMBL" id="JAAXPC010000001">
    <property type="protein sequence ID" value="NKY00310.1"/>
    <property type="molecule type" value="Genomic_DNA"/>
</dbReference>
<evidence type="ECO:0000313" key="4">
    <source>
        <dbReference type="Proteomes" id="UP000563898"/>
    </source>
</evidence>
<keyword evidence="2" id="KW-0472">Membrane</keyword>
<name>A0A846WHD5_9ACTN</name>
<keyword evidence="2" id="KW-0812">Transmembrane</keyword>